<gene>
    <name evidence="1" type="ORF">METZ01_LOCUS328280</name>
</gene>
<accession>A0A382PQC0</accession>
<protein>
    <submittedName>
        <fullName evidence="1">Uncharacterized protein</fullName>
    </submittedName>
</protein>
<reference evidence="1" key="1">
    <citation type="submission" date="2018-05" db="EMBL/GenBank/DDBJ databases">
        <authorList>
            <person name="Lanie J.A."/>
            <person name="Ng W.-L."/>
            <person name="Kazmierczak K.M."/>
            <person name="Andrzejewski T.M."/>
            <person name="Davidsen T.M."/>
            <person name="Wayne K.J."/>
            <person name="Tettelin H."/>
            <person name="Glass J.I."/>
            <person name="Rusch D."/>
            <person name="Podicherti R."/>
            <person name="Tsui H.-C.T."/>
            <person name="Winkler M.E."/>
        </authorList>
    </citation>
    <scope>NUCLEOTIDE SEQUENCE</scope>
</reference>
<proteinExistence type="predicted"/>
<dbReference type="EMBL" id="UINC01108943">
    <property type="protein sequence ID" value="SVC75426.1"/>
    <property type="molecule type" value="Genomic_DNA"/>
</dbReference>
<organism evidence="1">
    <name type="scientific">marine metagenome</name>
    <dbReference type="NCBI Taxonomy" id="408172"/>
    <lineage>
        <taxon>unclassified sequences</taxon>
        <taxon>metagenomes</taxon>
        <taxon>ecological metagenomes</taxon>
    </lineage>
</organism>
<feature type="non-terminal residue" evidence="1">
    <location>
        <position position="65"/>
    </location>
</feature>
<name>A0A382PQC0_9ZZZZ</name>
<evidence type="ECO:0000313" key="1">
    <source>
        <dbReference type="EMBL" id="SVC75426.1"/>
    </source>
</evidence>
<sequence length="65" mass="7374">MDNIIHLQFTDPIIDEFEAFVDKTAGLKTIAFKYFGADSDKAADYLNIERLGSLKSTDKIDEFQV</sequence>
<dbReference type="AlphaFoldDB" id="A0A382PQC0"/>